<dbReference type="EMBL" id="RAQU01000038">
    <property type="protein sequence ID" value="RKK04605.1"/>
    <property type="molecule type" value="Genomic_DNA"/>
</dbReference>
<evidence type="ECO:0000313" key="6">
    <source>
        <dbReference type="EMBL" id="RMI17363.1"/>
    </source>
</evidence>
<dbReference type="Gene3D" id="3.40.50.2300">
    <property type="match status" value="2"/>
</dbReference>
<evidence type="ECO:0000256" key="1">
    <source>
        <dbReference type="ARBA" id="ARBA00010062"/>
    </source>
</evidence>
<dbReference type="InterPro" id="IPR051010">
    <property type="entry name" value="BCAA_transport"/>
</dbReference>
<evidence type="ECO:0000313" key="8">
    <source>
        <dbReference type="Proteomes" id="UP000278036"/>
    </source>
</evidence>
<dbReference type="Proteomes" id="UP000278036">
    <property type="component" value="Unassembled WGS sequence"/>
</dbReference>
<gene>
    <name evidence="5" type="ORF">D6Z83_08520</name>
    <name evidence="6" type="ORF">EBE87_22950</name>
</gene>
<dbReference type="InterPro" id="IPR006311">
    <property type="entry name" value="TAT_signal"/>
</dbReference>
<reference evidence="5 8" key="1">
    <citation type="submission" date="2018-09" db="EMBL/GenBank/DDBJ databases">
        <title>Roseomonas sp. nov., isolated from feces of Tibetan antelopes in the Qinghai-Tibet plateau, China.</title>
        <authorList>
            <person name="Tian Z."/>
        </authorList>
    </citation>
    <scope>NUCLEOTIDE SEQUENCE [LARGE SCALE GENOMIC DNA]</scope>
    <source>
        <strain evidence="6 7">Z23</strain>
        <strain evidence="5 8">Z24</strain>
    </source>
</reference>
<dbReference type="InterPro" id="IPR028081">
    <property type="entry name" value="Leu-bd"/>
</dbReference>
<dbReference type="PANTHER" id="PTHR30483">
    <property type="entry name" value="LEUCINE-SPECIFIC-BINDING PROTEIN"/>
    <property type="match status" value="1"/>
</dbReference>
<dbReference type="OrthoDB" id="9783240at2"/>
<evidence type="ECO:0000313" key="7">
    <source>
        <dbReference type="Proteomes" id="UP000274097"/>
    </source>
</evidence>
<dbReference type="PROSITE" id="PS51318">
    <property type="entry name" value="TAT"/>
    <property type="match status" value="1"/>
</dbReference>
<keyword evidence="3" id="KW-0029">Amino-acid transport</keyword>
<dbReference type="Proteomes" id="UP000274097">
    <property type="component" value="Unassembled WGS sequence"/>
</dbReference>
<name>A0A3A9JJ62_9PROT</name>
<accession>A0A3A9JJ62</accession>
<keyword evidence="7" id="KW-1185">Reference proteome</keyword>
<evidence type="ECO:0000256" key="2">
    <source>
        <dbReference type="ARBA" id="ARBA00022729"/>
    </source>
</evidence>
<protein>
    <submittedName>
        <fullName evidence="5">ABC transporter substrate-binding protein</fullName>
    </submittedName>
</protein>
<dbReference type="EMBL" id="RFLX01000031">
    <property type="protein sequence ID" value="RMI17363.1"/>
    <property type="molecule type" value="Genomic_DNA"/>
</dbReference>
<keyword evidence="2" id="KW-0732">Signal</keyword>
<dbReference type="InterPro" id="IPR028082">
    <property type="entry name" value="Peripla_BP_I"/>
</dbReference>
<evidence type="ECO:0000259" key="4">
    <source>
        <dbReference type="Pfam" id="PF13458"/>
    </source>
</evidence>
<evidence type="ECO:0000313" key="5">
    <source>
        <dbReference type="EMBL" id="RKK04605.1"/>
    </source>
</evidence>
<keyword evidence="3" id="KW-0813">Transport</keyword>
<organism evidence="5 8">
    <name type="scientific">Teichococcus wenyumeiae</name>
    <dbReference type="NCBI Taxonomy" id="2478470"/>
    <lineage>
        <taxon>Bacteria</taxon>
        <taxon>Pseudomonadati</taxon>
        <taxon>Pseudomonadota</taxon>
        <taxon>Alphaproteobacteria</taxon>
        <taxon>Acetobacterales</taxon>
        <taxon>Roseomonadaceae</taxon>
        <taxon>Roseomonas</taxon>
    </lineage>
</organism>
<evidence type="ECO:0000256" key="3">
    <source>
        <dbReference type="ARBA" id="ARBA00022970"/>
    </source>
</evidence>
<dbReference type="CDD" id="cd06330">
    <property type="entry name" value="PBP1_As_SBP-like"/>
    <property type="match status" value="1"/>
</dbReference>
<feature type="domain" description="Leucine-binding protein" evidence="4">
    <location>
        <begin position="40"/>
        <end position="381"/>
    </location>
</feature>
<dbReference type="GO" id="GO:0006865">
    <property type="term" value="P:amino acid transport"/>
    <property type="evidence" value="ECO:0007669"/>
    <property type="project" value="UniProtKB-KW"/>
</dbReference>
<dbReference type="InParanoid" id="A0A3A9JJ62"/>
<dbReference type="Pfam" id="PF13458">
    <property type="entry name" value="Peripla_BP_6"/>
    <property type="match status" value="1"/>
</dbReference>
<comment type="similarity">
    <text evidence="1">Belongs to the leucine-binding protein family.</text>
</comment>
<dbReference type="SUPFAM" id="SSF53822">
    <property type="entry name" value="Periplasmic binding protein-like I"/>
    <property type="match status" value="1"/>
</dbReference>
<proteinExistence type="inferred from homology"/>
<comment type="caution">
    <text evidence="5">The sequence shown here is derived from an EMBL/GenBank/DDBJ whole genome shotgun (WGS) entry which is preliminary data.</text>
</comment>
<dbReference type="AlphaFoldDB" id="A0A3A9JJ62"/>
<dbReference type="PANTHER" id="PTHR30483:SF37">
    <property type="entry name" value="ABC TRANSPORTER SUBSTRATE-BINDING PROTEIN"/>
    <property type="match status" value="1"/>
</dbReference>
<dbReference type="RefSeq" id="WP_120637902.1">
    <property type="nucleotide sequence ID" value="NZ_RAQU01000038.1"/>
</dbReference>
<sequence length="422" mass="46223">MSKTDRGGPGRRGLLALSAGLGAVAIAGFPMIARGQGQRPIRIGMPTILSGRVAQLGISSRDAVMMEVEKFNAAGGLDGRPIEVIVRDSRGVPAEAARLAREMISEGVDILFDGEPSSGGFAVHEVVRETGTLTLHINTETSSMSADPKQRFWNAFRVARQGIHDSIAGGVYAAEIVKAKNLRRWMTVSPDYAYGRDTTAEFIEYLKYFTPDVQVVGETWPKLFQPDYTENVTRLAQGRPQAVYSCLWAGDLVAFVEQAALYGLFSQAEYFAVNMADYTTLKQIKQLPRGVHSGNRYLSSYPPQPTNAAFGRDYSKRYNNTYPTNWSWQSATAVHLTIAALKKVGGTDPRKLAEALRGLTIDSPFGADGKVTMRAEDQTLVGYAIGWGTTIPAEPYVNGIKTADWNQITQLEQEWKKGKGWA</sequence>